<evidence type="ECO:0000259" key="7">
    <source>
        <dbReference type="Pfam" id="PF12698"/>
    </source>
</evidence>
<feature type="transmembrane region" description="Helical" evidence="6">
    <location>
        <begin position="179"/>
        <end position="200"/>
    </location>
</feature>
<feature type="transmembrane region" description="Helical" evidence="6">
    <location>
        <begin position="29"/>
        <end position="50"/>
    </location>
</feature>
<gene>
    <name evidence="8" type="ORF">ACFYXQ_11230</name>
</gene>
<comment type="caution">
    <text evidence="8">The sequence shown here is derived from an EMBL/GenBank/DDBJ whole genome shotgun (WGS) entry which is preliminary data.</text>
</comment>
<organism evidence="8 9">
    <name type="scientific">Nocardia jiangxiensis</name>
    <dbReference type="NCBI Taxonomy" id="282685"/>
    <lineage>
        <taxon>Bacteria</taxon>
        <taxon>Bacillati</taxon>
        <taxon>Actinomycetota</taxon>
        <taxon>Actinomycetes</taxon>
        <taxon>Mycobacteriales</taxon>
        <taxon>Nocardiaceae</taxon>
        <taxon>Nocardia</taxon>
    </lineage>
</organism>
<proteinExistence type="predicted"/>
<dbReference type="PANTHER" id="PTHR43471">
    <property type="entry name" value="ABC TRANSPORTER PERMEASE"/>
    <property type="match status" value="1"/>
</dbReference>
<reference evidence="8 9" key="1">
    <citation type="submission" date="2024-10" db="EMBL/GenBank/DDBJ databases">
        <title>The Natural Products Discovery Center: Release of the First 8490 Sequenced Strains for Exploring Actinobacteria Biosynthetic Diversity.</title>
        <authorList>
            <person name="Kalkreuter E."/>
            <person name="Kautsar S.A."/>
            <person name="Yang D."/>
            <person name="Bader C.D."/>
            <person name="Teijaro C.N."/>
            <person name="Fluegel L."/>
            <person name="Davis C.M."/>
            <person name="Simpson J.R."/>
            <person name="Lauterbach L."/>
            <person name="Steele A.D."/>
            <person name="Gui C."/>
            <person name="Meng S."/>
            <person name="Li G."/>
            <person name="Viehrig K."/>
            <person name="Ye F."/>
            <person name="Su P."/>
            <person name="Kiefer A.F."/>
            <person name="Nichols A."/>
            <person name="Cepeda A.J."/>
            <person name="Yan W."/>
            <person name="Fan B."/>
            <person name="Jiang Y."/>
            <person name="Adhikari A."/>
            <person name="Zheng C.-J."/>
            <person name="Schuster L."/>
            <person name="Cowan T.M."/>
            <person name="Smanski M.J."/>
            <person name="Chevrette M.G."/>
            <person name="De Carvalho L.P.S."/>
            <person name="Shen B."/>
        </authorList>
    </citation>
    <scope>NUCLEOTIDE SEQUENCE [LARGE SCALE GENOMIC DNA]</scope>
    <source>
        <strain evidence="8 9">NPDC002593</strain>
    </source>
</reference>
<feature type="transmembrane region" description="Helical" evidence="6">
    <location>
        <begin position="270"/>
        <end position="295"/>
    </location>
</feature>
<dbReference type="InterPro" id="IPR013525">
    <property type="entry name" value="ABC2_TM"/>
</dbReference>
<dbReference type="Proteomes" id="UP001601992">
    <property type="component" value="Unassembled WGS sequence"/>
</dbReference>
<feature type="region of interest" description="Disordered" evidence="5">
    <location>
        <begin position="405"/>
        <end position="437"/>
    </location>
</feature>
<accession>A0ABW6RWD4</accession>
<feature type="transmembrane region" description="Helical" evidence="6">
    <location>
        <begin position="330"/>
        <end position="351"/>
    </location>
</feature>
<feature type="compositionally biased region" description="Basic and acidic residues" evidence="5">
    <location>
        <begin position="417"/>
        <end position="430"/>
    </location>
</feature>
<sequence length="437" mass="45744">MNSTRMSSVRAIELVAGREIGARLRSRSFLVITIVLVAAVVGTVVLFGFLGRTQQSSTQTVGVTAQTARYQQMLVGAGQTAGQRIRTVLVDRAAGESRVRSGDLTALFTGVSDGRLQVVVKSWLPDGLRTGFDLLARQIALNQQISALGGDPATVQRTISTATVDSRSLQSADDHRGELAGIASVVGVLTYIMLLISIQLTGQGVVEEKANRIVELLLATIRPWELLAGKVFGIGVVTIGQVVVLAAAGAGAASALGVLHISAAVLTSAVGWAVLWYLLGYFAYALVIAAAAALVSRQEDLASVATPVTMIVIAAYLVGQTVVPAHPNGVAAVVLSFVPLLSPVVMPMRAVYGVPGWQMAAAVLIALVTIVFTVWLAGRVYANAVLHTGGRVSLRTALARAMPARRVGTDSVSPDQDAQRDRELVEDHSETTAGIGR</sequence>
<evidence type="ECO:0000256" key="2">
    <source>
        <dbReference type="ARBA" id="ARBA00022692"/>
    </source>
</evidence>
<feature type="transmembrane region" description="Helical" evidence="6">
    <location>
        <begin position="232"/>
        <end position="258"/>
    </location>
</feature>
<keyword evidence="2 6" id="KW-0812">Transmembrane</keyword>
<dbReference type="EMBL" id="JBIAQY010000003">
    <property type="protein sequence ID" value="MFF3568333.1"/>
    <property type="molecule type" value="Genomic_DNA"/>
</dbReference>
<evidence type="ECO:0000256" key="5">
    <source>
        <dbReference type="SAM" id="MobiDB-lite"/>
    </source>
</evidence>
<dbReference type="RefSeq" id="WP_051192414.1">
    <property type="nucleotide sequence ID" value="NZ_JBIAQY010000003.1"/>
</dbReference>
<evidence type="ECO:0000256" key="1">
    <source>
        <dbReference type="ARBA" id="ARBA00004141"/>
    </source>
</evidence>
<evidence type="ECO:0000313" key="9">
    <source>
        <dbReference type="Proteomes" id="UP001601992"/>
    </source>
</evidence>
<feature type="transmembrane region" description="Helical" evidence="6">
    <location>
        <begin position="357"/>
        <end position="377"/>
    </location>
</feature>
<dbReference type="PANTHER" id="PTHR43471:SF3">
    <property type="entry name" value="ABC TRANSPORTER PERMEASE PROTEIN NATB"/>
    <property type="match status" value="1"/>
</dbReference>
<evidence type="ECO:0000256" key="4">
    <source>
        <dbReference type="ARBA" id="ARBA00023136"/>
    </source>
</evidence>
<name>A0ABW6RWD4_9NOCA</name>
<keyword evidence="3 6" id="KW-1133">Transmembrane helix</keyword>
<keyword evidence="9" id="KW-1185">Reference proteome</keyword>
<comment type="subcellular location">
    <subcellularLocation>
        <location evidence="1">Membrane</location>
        <topology evidence="1">Multi-pass membrane protein</topology>
    </subcellularLocation>
</comment>
<dbReference type="Pfam" id="PF12698">
    <property type="entry name" value="ABC2_membrane_3"/>
    <property type="match status" value="1"/>
</dbReference>
<protein>
    <submittedName>
        <fullName evidence="8">ABC transporter permease</fullName>
    </submittedName>
</protein>
<feature type="domain" description="ABC-2 type transporter transmembrane" evidence="7">
    <location>
        <begin position="27"/>
        <end position="377"/>
    </location>
</feature>
<evidence type="ECO:0000256" key="6">
    <source>
        <dbReference type="SAM" id="Phobius"/>
    </source>
</evidence>
<feature type="transmembrane region" description="Helical" evidence="6">
    <location>
        <begin position="301"/>
        <end position="318"/>
    </location>
</feature>
<evidence type="ECO:0000256" key="3">
    <source>
        <dbReference type="ARBA" id="ARBA00022989"/>
    </source>
</evidence>
<evidence type="ECO:0000313" key="8">
    <source>
        <dbReference type="EMBL" id="MFF3568333.1"/>
    </source>
</evidence>
<keyword evidence="4 6" id="KW-0472">Membrane</keyword>